<feature type="compositionally biased region" description="Low complexity" evidence="2">
    <location>
        <begin position="50"/>
        <end position="60"/>
    </location>
</feature>
<keyword evidence="1" id="KW-0175">Coiled coil</keyword>
<evidence type="ECO:0000313" key="3">
    <source>
        <dbReference type="EMBL" id="CAH1440463.1"/>
    </source>
</evidence>
<feature type="compositionally biased region" description="Polar residues" evidence="2">
    <location>
        <begin position="326"/>
        <end position="337"/>
    </location>
</feature>
<evidence type="ECO:0000256" key="2">
    <source>
        <dbReference type="SAM" id="MobiDB-lite"/>
    </source>
</evidence>
<feature type="region of interest" description="Disordered" evidence="2">
    <location>
        <begin position="581"/>
        <end position="600"/>
    </location>
</feature>
<dbReference type="PANTHER" id="PTHR37261:SF1">
    <property type="entry name" value="40S RIBOSOMAL PROTEIN S27"/>
    <property type="match status" value="1"/>
</dbReference>
<organism evidence="3 4">
    <name type="scientific">Lactuca virosa</name>
    <dbReference type="NCBI Taxonomy" id="75947"/>
    <lineage>
        <taxon>Eukaryota</taxon>
        <taxon>Viridiplantae</taxon>
        <taxon>Streptophyta</taxon>
        <taxon>Embryophyta</taxon>
        <taxon>Tracheophyta</taxon>
        <taxon>Spermatophyta</taxon>
        <taxon>Magnoliopsida</taxon>
        <taxon>eudicotyledons</taxon>
        <taxon>Gunneridae</taxon>
        <taxon>Pentapetalae</taxon>
        <taxon>asterids</taxon>
        <taxon>campanulids</taxon>
        <taxon>Asterales</taxon>
        <taxon>Asteraceae</taxon>
        <taxon>Cichorioideae</taxon>
        <taxon>Cichorieae</taxon>
        <taxon>Lactucinae</taxon>
        <taxon>Lactuca</taxon>
    </lineage>
</organism>
<name>A0AAU9NRR3_9ASTR</name>
<evidence type="ECO:0000256" key="1">
    <source>
        <dbReference type="SAM" id="Coils"/>
    </source>
</evidence>
<reference evidence="3 4" key="1">
    <citation type="submission" date="2022-01" db="EMBL/GenBank/DDBJ databases">
        <authorList>
            <person name="Xiong W."/>
            <person name="Schranz E."/>
        </authorList>
    </citation>
    <scope>NUCLEOTIDE SEQUENCE [LARGE SCALE GENOMIC DNA]</scope>
</reference>
<sequence length="798" mass="88044">MQSTKNHFCIFPTHYNLLDAGLDGSDQKMTSSPPPLQHPQINTTAIADGSSTTTSTSTTTPWSCETNWTVTRGSLDSAVTFESFDFPIDSESTGPKPPLLLVPPSTSDFEPCEIKLNFTQKHEIRQVYVRSTARVYEIYYAPDLHSENEYLCTVRCNAASVTDVKNAISANLEGLNEILPKGRVSGENNIGTNEDDWVEIKLPVARVDEGNTYLANQTSNAIRNYQNYYEATAEMNDSEPCKSLTLRLLSLQSKGFVHVDEVYVFADCIDSDDSQNQNLLNNPEPPSSGTSLMTLLVPTLLGLSKSRSIQSTTQHSTSKSVEKPINTESRPTTELTRCQLPPSTAELTRCHNRTESSGGFPVADSDGIVIRNSESGGTDELTRCQLPPSTAELTHCHNQSSRGFSVADSDGIGIQDSETGGTDELTRCQVPASNSDKDKIHEPNTSLMEQLVSRVSRIEDMLLRFEENMLNPINHIEARLHHVEQQLQSLTKNPQIPVLPSSPTSEPKLENTNQLHAHSESQNLDLIVESQDSEEKQQLNNDFEKPKKSVSIDDALAAALAGFSSFTKPNDEFPVLPLESPQEQCSTSIPPDVSTEIPSNKTNVHQDSIEADNILTFDKIDDQSPDVKDESESVNILTFDKKQNSIEAVNNILTFDKNDDQCPDVKDESESVNILTFDKKQNSIEAVNNILTFDKNEILKHFPDGSPDVKDGFECDFETCVLEVKFASMENGNLKSHLEDFLSYTDENPAMIDEGLLIEETTGNGNSLLLDLDGDDVAEGVLQDLPNVHVEASFDSLI</sequence>
<feature type="coiled-coil region" evidence="1">
    <location>
        <begin position="448"/>
        <end position="493"/>
    </location>
</feature>
<comment type="caution">
    <text evidence="3">The sequence shown here is derived from an EMBL/GenBank/DDBJ whole genome shotgun (WGS) entry which is preliminary data.</text>
</comment>
<protein>
    <submittedName>
        <fullName evidence="3">Uncharacterized protein</fullName>
    </submittedName>
</protein>
<dbReference type="EMBL" id="CAKMRJ010005412">
    <property type="protein sequence ID" value="CAH1440463.1"/>
    <property type="molecule type" value="Genomic_DNA"/>
</dbReference>
<feature type="compositionally biased region" description="Polar residues" evidence="2">
    <location>
        <begin position="307"/>
        <end position="319"/>
    </location>
</feature>
<accession>A0AAU9NRR3</accession>
<feature type="region of interest" description="Disordered" evidence="2">
    <location>
        <begin position="417"/>
        <end position="441"/>
    </location>
</feature>
<evidence type="ECO:0000313" key="4">
    <source>
        <dbReference type="Proteomes" id="UP001157418"/>
    </source>
</evidence>
<feature type="region of interest" description="Disordered" evidence="2">
    <location>
        <begin position="307"/>
        <end position="337"/>
    </location>
</feature>
<dbReference type="Proteomes" id="UP001157418">
    <property type="component" value="Unassembled WGS sequence"/>
</dbReference>
<proteinExistence type="predicted"/>
<dbReference type="AlphaFoldDB" id="A0AAU9NRR3"/>
<keyword evidence="4" id="KW-1185">Reference proteome</keyword>
<dbReference type="PANTHER" id="PTHR37261">
    <property type="entry name" value="40S RIBOSOMAL PROTEIN S27"/>
    <property type="match status" value="1"/>
</dbReference>
<gene>
    <name evidence="3" type="ORF">LVIROSA_LOCUS26597</name>
</gene>
<feature type="region of interest" description="Disordered" evidence="2">
    <location>
        <begin position="25"/>
        <end position="60"/>
    </location>
</feature>